<evidence type="ECO:0000259" key="1">
    <source>
        <dbReference type="Pfam" id="PF00535"/>
    </source>
</evidence>
<dbReference type="InterPro" id="IPR029044">
    <property type="entry name" value="Nucleotide-diphossugar_trans"/>
</dbReference>
<feature type="domain" description="Glycosyltransferase 2-like" evidence="1">
    <location>
        <begin position="4"/>
        <end position="165"/>
    </location>
</feature>
<evidence type="ECO:0000313" key="2">
    <source>
        <dbReference type="EMBL" id="MDB7084514.1"/>
    </source>
</evidence>
<dbReference type="Pfam" id="PF00535">
    <property type="entry name" value="Glycos_transf_2"/>
    <property type="match status" value="1"/>
</dbReference>
<dbReference type="PANTHER" id="PTHR22916:SF3">
    <property type="entry name" value="UDP-GLCNAC:BETAGAL BETA-1,3-N-ACETYLGLUCOSAMINYLTRANSFERASE-LIKE PROTEIN 1"/>
    <property type="match status" value="1"/>
</dbReference>
<organism evidence="2 3">
    <name type="scientific">Thomasclavelia ramosa</name>
    <dbReference type="NCBI Taxonomy" id="1547"/>
    <lineage>
        <taxon>Bacteria</taxon>
        <taxon>Bacillati</taxon>
        <taxon>Bacillota</taxon>
        <taxon>Erysipelotrichia</taxon>
        <taxon>Erysipelotrichales</taxon>
        <taxon>Coprobacillaceae</taxon>
        <taxon>Thomasclavelia</taxon>
    </lineage>
</organism>
<reference evidence="2" key="1">
    <citation type="submission" date="2023-01" db="EMBL/GenBank/DDBJ databases">
        <title>Human gut microbiome strain richness.</title>
        <authorList>
            <person name="Chen-Liaw A."/>
        </authorList>
    </citation>
    <scope>NUCLEOTIDE SEQUENCE</scope>
    <source>
        <strain evidence="2">1001217st2_G6_1001217B_191108</strain>
    </source>
</reference>
<dbReference type="InterPro" id="IPR001173">
    <property type="entry name" value="Glyco_trans_2-like"/>
</dbReference>
<proteinExistence type="predicted"/>
<gene>
    <name evidence="2" type="ORF">PM738_11940</name>
</gene>
<dbReference type="AlphaFoldDB" id="A0AB35IPP4"/>
<comment type="caution">
    <text evidence="2">The sequence shown here is derived from an EMBL/GenBank/DDBJ whole genome shotgun (WGS) entry which is preliminary data.</text>
</comment>
<dbReference type="SUPFAM" id="SSF53448">
    <property type="entry name" value="Nucleotide-diphospho-sugar transferases"/>
    <property type="match status" value="1"/>
</dbReference>
<sequence length="301" mass="34852">MVEILIALYNSSKYIREQIESIENQTYKNIKIIVRDDGSTDNTLDIIEELKNKYHNIQIVFDNVKCGNPKDNFGELIKHASAEYIMFCDHDDVWLDNKVEISVNAISRFDDIPTMGSTDSILVDEKLENIDSNKLETSKKTDQFSRLLVDNCYMGCTMILNKKLYNMINNIPKECLMHDIWVALVASSMGKIVIIPEKCMLYRQHGNNCVGGKNVFGISYALEKIKDKSTKNNIQLLISQASAFKTQYYNCLDKKNKMILDAFIDIYKTPKMKRLYTLIKYNLFKTGFFRKLGEIYYVIRG</sequence>
<dbReference type="RefSeq" id="WP_272018994.1">
    <property type="nucleotide sequence ID" value="NZ_JAQLKE010000019.1"/>
</dbReference>
<accession>A0AB35IPP4</accession>
<dbReference type="GO" id="GO:0016758">
    <property type="term" value="F:hexosyltransferase activity"/>
    <property type="evidence" value="ECO:0007669"/>
    <property type="project" value="UniProtKB-ARBA"/>
</dbReference>
<name>A0AB35IPP4_9FIRM</name>
<dbReference type="CDD" id="cd04196">
    <property type="entry name" value="GT_2_like_d"/>
    <property type="match status" value="1"/>
</dbReference>
<dbReference type="EMBL" id="JAQLKE010000019">
    <property type="protein sequence ID" value="MDB7084514.1"/>
    <property type="molecule type" value="Genomic_DNA"/>
</dbReference>
<protein>
    <submittedName>
        <fullName evidence="2">Glycosyltransferase family 2 protein</fullName>
    </submittedName>
</protein>
<evidence type="ECO:0000313" key="3">
    <source>
        <dbReference type="Proteomes" id="UP001211987"/>
    </source>
</evidence>
<dbReference type="PANTHER" id="PTHR22916">
    <property type="entry name" value="GLYCOSYLTRANSFERASE"/>
    <property type="match status" value="1"/>
</dbReference>
<dbReference type="Proteomes" id="UP001211987">
    <property type="component" value="Unassembled WGS sequence"/>
</dbReference>
<dbReference type="Gene3D" id="3.90.550.10">
    <property type="entry name" value="Spore Coat Polysaccharide Biosynthesis Protein SpsA, Chain A"/>
    <property type="match status" value="1"/>
</dbReference>